<evidence type="ECO:0000256" key="3">
    <source>
        <dbReference type="ARBA" id="ARBA00023125"/>
    </source>
</evidence>
<dbReference type="FunFam" id="1.10.10.10:FF:000001">
    <property type="entry name" value="LysR family transcriptional regulator"/>
    <property type="match status" value="1"/>
</dbReference>
<reference evidence="6 7" key="1">
    <citation type="submission" date="2020-01" db="EMBL/GenBank/DDBJ databases">
        <authorList>
            <person name="Gulvik C.A."/>
            <person name="Batra D.G."/>
        </authorList>
    </citation>
    <scope>NUCLEOTIDE SEQUENCE [LARGE SCALE GENOMIC DNA]</scope>
    <source>
        <strain evidence="6 7">W9323</strain>
    </source>
</reference>
<dbReference type="InterPro" id="IPR000847">
    <property type="entry name" value="LysR_HTH_N"/>
</dbReference>
<keyword evidence="3" id="KW-0238">DNA-binding</keyword>
<sequence length="296" mass="33915">MELLQLHYFRKVAELEHMTKAARELRIAQPALSKTIARLEADLGVPLFDRQGRNIRLNSFGKAYLKKVETALMTLEDGRREVKDLAGMERGRIILATTSHKCFSDIIGSFISSNPDVKLQIIQASEKEKVQQLQSGDIDFCITFPPIKQTGIEGISFLTEKILLAVPHTHRFAKRSSIDLSEVADDPFIFIKQGNPFRDMTDEFCRKAGFTPNIVCEVDEHSAIIHFLRTGIGVAFLPETLMENTDISFHSMEIHRPVCQRTYQIAWLKNRYMSKVARKFRDFVVQSFNELPQRQN</sequence>
<dbReference type="Gene3D" id="3.40.190.290">
    <property type="match status" value="1"/>
</dbReference>
<evidence type="ECO:0000256" key="1">
    <source>
        <dbReference type="ARBA" id="ARBA00009437"/>
    </source>
</evidence>
<dbReference type="PANTHER" id="PTHR30419">
    <property type="entry name" value="HTH-TYPE TRANSCRIPTIONAL REGULATOR YBHD"/>
    <property type="match status" value="1"/>
</dbReference>
<dbReference type="AlphaFoldDB" id="A0A7D3XRC3"/>
<dbReference type="Pfam" id="PF00126">
    <property type="entry name" value="HTH_1"/>
    <property type="match status" value="1"/>
</dbReference>
<protein>
    <submittedName>
        <fullName evidence="6">LysR family transcriptional regulator</fullName>
    </submittedName>
</protein>
<dbReference type="PROSITE" id="PS50931">
    <property type="entry name" value="HTH_LYSR"/>
    <property type="match status" value="1"/>
</dbReference>
<dbReference type="PRINTS" id="PR00039">
    <property type="entry name" value="HTHLYSR"/>
</dbReference>
<evidence type="ECO:0000256" key="2">
    <source>
        <dbReference type="ARBA" id="ARBA00023015"/>
    </source>
</evidence>
<dbReference type="SUPFAM" id="SSF53850">
    <property type="entry name" value="Periplasmic binding protein-like II"/>
    <property type="match status" value="1"/>
</dbReference>
<dbReference type="GO" id="GO:0003677">
    <property type="term" value="F:DNA binding"/>
    <property type="evidence" value="ECO:0007669"/>
    <property type="project" value="UniProtKB-KW"/>
</dbReference>
<dbReference type="Pfam" id="PF03466">
    <property type="entry name" value="LysR_substrate"/>
    <property type="match status" value="1"/>
</dbReference>
<dbReference type="GO" id="GO:0003700">
    <property type="term" value="F:DNA-binding transcription factor activity"/>
    <property type="evidence" value="ECO:0007669"/>
    <property type="project" value="InterPro"/>
</dbReference>
<dbReference type="InterPro" id="IPR050950">
    <property type="entry name" value="HTH-type_LysR_regulators"/>
</dbReference>
<organism evidence="6 7">
    <name type="scientific">Kroppenstedtia pulmonis</name>
    <dbReference type="NCBI Taxonomy" id="1380685"/>
    <lineage>
        <taxon>Bacteria</taxon>
        <taxon>Bacillati</taxon>
        <taxon>Bacillota</taxon>
        <taxon>Bacilli</taxon>
        <taxon>Bacillales</taxon>
        <taxon>Thermoactinomycetaceae</taxon>
        <taxon>Kroppenstedtia</taxon>
    </lineage>
</organism>
<dbReference type="Gene3D" id="1.10.10.10">
    <property type="entry name" value="Winged helix-like DNA-binding domain superfamily/Winged helix DNA-binding domain"/>
    <property type="match status" value="1"/>
</dbReference>
<proteinExistence type="inferred from homology"/>
<dbReference type="GO" id="GO:0005829">
    <property type="term" value="C:cytosol"/>
    <property type="evidence" value="ECO:0007669"/>
    <property type="project" value="TreeGrafter"/>
</dbReference>
<keyword evidence="2" id="KW-0805">Transcription regulation</keyword>
<dbReference type="KEGG" id="kpul:GXN76_14410"/>
<dbReference type="SUPFAM" id="SSF46785">
    <property type="entry name" value="Winged helix' DNA-binding domain"/>
    <property type="match status" value="1"/>
</dbReference>
<evidence type="ECO:0000313" key="7">
    <source>
        <dbReference type="Proteomes" id="UP000503088"/>
    </source>
</evidence>
<name>A0A7D3XRC3_9BACL</name>
<dbReference type="InterPro" id="IPR036390">
    <property type="entry name" value="WH_DNA-bd_sf"/>
</dbReference>
<keyword evidence="4" id="KW-0804">Transcription</keyword>
<evidence type="ECO:0000313" key="6">
    <source>
        <dbReference type="EMBL" id="QKG85527.1"/>
    </source>
</evidence>
<feature type="domain" description="HTH lysR-type" evidence="5">
    <location>
        <begin position="1"/>
        <end position="58"/>
    </location>
</feature>
<evidence type="ECO:0000259" key="5">
    <source>
        <dbReference type="PROSITE" id="PS50931"/>
    </source>
</evidence>
<dbReference type="EMBL" id="CP048104">
    <property type="protein sequence ID" value="QKG85527.1"/>
    <property type="molecule type" value="Genomic_DNA"/>
</dbReference>
<dbReference type="PANTHER" id="PTHR30419:SF28">
    <property type="entry name" value="HTH-TYPE TRANSCRIPTIONAL REGULATOR BSDA"/>
    <property type="match status" value="1"/>
</dbReference>
<dbReference type="InterPro" id="IPR036388">
    <property type="entry name" value="WH-like_DNA-bd_sf"/>
</dbReference>
<keyword evidence="7" id="KW-1185">Reference proteome</keyword>
<dbReference type="InterPro" id="IPR005119">
    <property type="entry name" value="LysR_subst-bd"/>
</dbReference>
<gene>
    <name evidence="6" type="ORF">GXN76_14410</name>
</gene>
<evidence type="ECO:0000256" key="4">
    <source>
        <dbReference type="ARBA" id="ARBA00023163"/>
    </source>
</evidence>
<comment type="similarity">
    <text evidence="1">Belongs to the LysR transcriptional regulatory family.</text>
</comment>
<dbReference type="RefSeq" id="WP_173224259.1">
    <property type="nucleotide sequence ID" value="NZ_CP048104.1"/>
</dbReference>
<accession>A0A7D3XRC3</accession>
<dbReference type="Proteomes" id="UP000503088">
    <property type="component" value="Chromosome"/>
</dbReference>